<protein>
    <recommendedName>
        <fullName evidence="9">Sec-independent protein translocase protein TatB</fullName>
    </recommendedName>
</protein>
<evidence type="ECO:0000313" key="11">
    <source>
        <dbReference type="EMBL" id="NMF08581.1"/>
    </source>
</evidence>
<organism evidence="11 12">
    <name type="scientific">Corynebacterium xerosis</name>
    <dbReference type="NCBI Taxonomy" id="1725"/>
    <lineage>
        <taxon>Bacteria</taxon>
        <taxon>Bacillati</taxon>
        <taxon>Actinomycetota</taxon>
        <taxon>Actinomycetes</taxon>
        <taxon>Mycobacteriales</taxon>
        <taxon>Corynebacteriaceae</taxon>
        <taxon>Corynebacterium</taxon>
    </lineage>
</organism>
<comment type="subcellular location">
    <subcellularLocation>
        <location evidence="9">Cell membrane</location>
        <topology evidence="9">Single-pass membrane protein</topology>
    </subcellularLocation>
    <subcellularLocation>
        <location evidence="1">Membrane</location>
        <topology evidence="1">Single-pass membrane protein</topology>
    </subcellularLocation>
</comment>
<evidence type="ECO:0000313" key="12">
    <source>
        <dbReference type="Proteomes" id="UP000589552"/>
    </source>
</evidence>
<name>A0A7X9XSY1_9CORY</name>
<evidence type="ECO:0000256" key="8">
    <source>
        <dbReference type="ARBA" id="ARBA00023136"/>
    </source>
</evidence>
<evidence type="ECO:0000256" key="6">
    <source>
        <dbReference type="ARBA" id="ARBA00022989"/>
    </source>
</evidence>
<dbReference type="GO" id="GO:0043953">
    <property type="term" value="P:protein transport by the Tat complex"/>
    <property type="evidence" value="ECO:0007669"/>
    <property type="project" value="UniProtKB-UniRule"/>
</dbReference>
<reference evidence="11 12" key="1">
    <citation type="submission" date="2020-04" db="EMBL/GenBank/DDBJ databases">
        <authorList>
            <person name="Hitch T.C.A."/>
            <person name="Wylensek D."/>
            <person name="Clavel T."/>
        </authorList>
    </citation>
    <scope>NUCLEOTIDE SEQUENCE [LARGE SCALE GENOMIC DNA]</scope>
    <source>
        <strain evidence="11 12">BL-383-APC-2I</strain>
    </source>
</reference>
<evidence type="ECO:0000256" key="9">
    <source>
        <dbReference type="HAMAP-Rule" id="MF_00237"/>
    </source>
</evidence>
<evidence type="ECO:0000256" key="1">
    <source>
        <dbReference type="ARBA" id="ARBA00004167"/>
    </source>
</evidence>
<dbReference type="InterPro" id="IPR018448">
    <property type="entry name" value="TatB"/>
</dbReference>
<evidence type="ECO:0000256" key="10">
    <source>
        <dbReference type="SAM" id="MobiDB-lite"/>
    </source>
</evidence>
<dbReference type="Pfam" id="PF02416">
    <property type="entry name" value="TatA_B_E"/>
    <property type="match status" value="1"/>
</dbReference>
<evidence type="ECO:0000256" key="2">
    <source>
        <dbReference type="ARBA" id="ARBA00022448"/>
    </source>
</evidence>
<evidence type="ECO:0000256" key="3">
    <source>
        <dbReference type="ARBA" id="ARBA00022475"/>
    </source>
</evidence>
<keyword evidence="6 9" id="KW-1133">Transmembrane helix</keyword>
<dbReference type="HAMAP" id="MF_00237">
    <property type="entry name" value="TatB"/>
    <property type="match status" value="1"/>
</dbReference>
<dbReference type="RefSeq" id="WP_168937298.1">
    <property type="nucleotide sequence ID" value="NZ_JABAGA010000001.1"/>
</dbReference>
<feature type="region of interest" description="Disordered" evidence="10">
    <location>
        <begin position="159"/>
        <end position="196"/>
    </location>
</feature>
<dbReference type="InterPro" id="IPR003369">
    <property type="entry name" value="TatA/B/E"/>
</dbReference>
<comment type="similarity">
    <text evidence="9">Belongs to the TatB family.</text>
</comment>
<comment type="caution">
    <text evidence="11">The sequence shown here is derived from an EMBL/GenBank/DDBJ whole genome shotgun (WGS) entry which is preliminary data.</text>
</comment>
<dbReference type="NCBIfam" id="TIGR01410">
    <property type="entry name" value="tatB"/>
    <property type="match status" value="1"/>
</dbReference>
<dbReference type="PRINTS" id="PR01506">
    <property type="entry name" value="TATBPROTEIN"/>
</dbReference>
<proteinExistence type="inferred from homology"/>
<comment type="function">
    <text evidence="9">Part of the twin-arginine translocation (Tat) system that transports large folded proteins containing a characteristic twin-arginine motif in their signal peptide across membranes. Together with TatC, TatB is part of a receptor directly interacting with Tat signal peptides. TatB may form an oligomeric binding site that transiently accommodates folded Tat precursor proteins before their translocation.</text>
</comment>
<feature type="compositionally biased region" description="Low complexity" evidence="10">
    <location>
        <begin position="173"/>
        <end position="182"/>
    </location>
</feature>
<evidence type="ECO:0000256" key="7">
    <source>
        <dbReference type="ARBA" id="ARBA00023010"/>
    </source>
</evidence>
<keyword evidence="7 9" id="KW-0811">Translocation</keyword>
<keyword evidence="3 9" id="KW-1003">Cell membrane</keyword>
<dbReference type="Proteomes" id="UP000589552">
    <property type="component" value="Unassembled WGS sequence"/>
</dbReference>
<keyword evidence="4 9" id="KW-0812">Transmembrane</keyword>
<gene>
    <name evidence="9 11" type="primary">tatB</name>
    <name evidence="11" type="ORF">HF852_03000</name>
</gene>
<keyword evidence="5 9" id="KW-0653">Protein transport</keyword>
<evidence type="ECO:0000256" key="4">
    <source>
        <dbReference type="ARBA" id="ARBA00022692"/>
    </source>
</evidence>
<dbReference type="GO" id="GO:0008320">
    <property type="term" value="F:protein transmembrane transporter activity"/>
    <property type="evidence" value="ECO:0007669"/>
    <property type="project" value="UniProtKB-UniRule"/>
</dbReference>
<accession>A0A7X9XSY1</accession>
<dbReference type="EMBL" id="JABAGA010000001">
    <property type="protein sequence ID" value="NMF08581.1"/>
    <property type="molecule type" value="Genomic_DNA"/>
</dbReference>
<keyword evidence="8 9" id="KW-0472">Membrane</keyword>
<feature type="compositionally biased region" description="Gly residues" evidence="10">
    <location>
        <begin position="159"/>
        <end position="172"/>
    </location>
</feature>
<comment type="subunit">
    <text evidence="9">The Tat system comprises two distinct complexes: a TatABC complex, containing multiple copies of TatA, TatB and TatC subunits, and a separate TatA complex, containing only TatA subunits. Substrates initially bind to the TatABC complex, which probably triggers association of the separate TatA complex to form the active translocon.</text>
</comment>
<dbReference type="AlphaFoldDB" id="A0A7X9XSY1"/>
<dbReference type="Gene3D" id="1.20.5.3310">
    <property type="match status" value="1"/>
</dbReference>
<sequence length="196" mass="18716">MFSNVGWGEILLLLIVGLVLIGPERLPHIITDVRAMILAARTAIDDAKQTLTGDLGEDFDELRKPLGELSELRKLNPKTALTRTLFDGDDTYLDLLSGKPAAGGGAAEGGASAAGAEAAGAAAGAGAAGAAGAAGIAAANAAKANPGAAQGVAGGNAAGGNQAGGNNGGAGGSAAANPNAGGAQAGGHNWADDDVL</sequence>
<dbReference type="GO" id="GO:0033281">
    <property type="term" value="C:TAT protein transport complex"/>
    <property type="evidence" value="ECO:0007669"/>
    <property type="project" value="UniProtKB-UniRule"/>
</dbReference>
<keyword evidence="2 9" id="KW-0813">Transport</keyword>
<evidence type="ECO:0000256" key="5">
    <source>
        <dbReference type="ARBA" id="ARBA00022927"/>
    </source>
</evidence>